<reference evidence="3 4" key="1">
    <citation type="submission" date="2023-03" db="EMBL/GenBank/DDBJ databases">
        <title>YIM 133296 draft genome.</title>
        <authorList>
            <person name="Xiong L."/>
        </authorList>
    </citation>
    <scope>NUCLEOTIDE SEQUENCE [LARGE SCALE GENOMIC DNA]</scope>
    <source>
        <strain evidence="3 4">YIM 133296</strain>
    </source>
</reference>
<dbReference type="RefSeq" id="WP_277192626.1">
    <property type="nucleotide sequence ID" value="NZ_JAROAV010000033.1"/>
</dbReference>
<comment type="caution">
    <text evidence="3">The sequence shown here is derived from an EMBL/GenBank/DDBJ whole genome shotgun (WGS) entry which is preliminary data.</text>
</comment>
<evidence type="ECO:0000259" key="2">
    <source>
        <dbReference type="Pfam" id="PF07885"/>
    </source>
</evidence>
<feature type="transmembrane region" description="Helical" evidence="1">
    <location>
        <begin position="46"/>
        <end position="66"/>
    </location>
</feature>
<protein>
    <submittedName>
        <fullName evidence="3">Ion channel</fullName>
    </submittedName>
</protein>
<feature type="transmembrane region" description="Helical" evidence="1">
    <location>
        <begin position="97"/>
        <end position="119"/>
    </location>
</feature>
<feature type="transmembrane region" description="Helical" evidence="1">
    <location>
        <begin position="21"/>
        <end position="40"/>
    </location>
</feature>
<feature type="transmembrane region" description="Helical" evidence="1">
    <location>
        <begin position="209"/>
        <end position="228"/>
    </location>
</feature>
<keyword evidence="4" id="KW-1185">Reference proteome</keyword>
<dbReference type="SUPFAM" id="SSF81324">
    <property type="entry name" value="Voltage-gated potassium channels"/>
    <property type="match status" value="1"/>
</dbReference>
<keyword evidence="1" id="KW-1133">Transmembrane helix</keyword>
<feature type="domain" description="Potassium channel" evidence="2">
    <location>
        <begin position="150"/>
        <end position="220"/>
    </location>
</feature>
<evidence type="ECO:0000313" key="3">
    <source>
        <dbReference type="EMBL" id="MDF8265310.1"/>
    </source>
</evidence>
<evidence type="ECO:0000313" key="4">
    <source>
        <dbReference type="Proteomes" id="UP001528912"/>
    </source>
</evidence>
<name>A0ABT6C8U4_9MICO</name>
<feature type="transmembrane region" description="Helical" evidence="1">
    <location>
        <begin position="73"/>
        <end position="91"/>
    </location>
</feature>
<gene>
    <name evidence="3" type="ORF">P4R38_13740</name>
</gene>
<dbReference type="EMBL" id="JAROAV010000033">
    <property type="protein sequence ID" value="MDF8265310.1"/>
    <property type="molecule type" value="Genomic_DNA"/>
</dbReference>
<evidence type="ECO:0000256" key="1">
    <source>
        <dbReference type="SAM" id="Phobius"/>
    </source>
</evidence>
<dbReference type="InterPro" id="IPR013099">
    <property type="entry name" value="K_chnl_dom"/>
</dbReference>
<accession>A0ABT6C8U4</accession>
<keyword evidence="1" id="KW-0812">Transmembrane</keyword>
<dbReference type="Proteomes" id="UP001528912">
    <property type="component" value="Unassembled WGS sequence"/>
</dbReference>
<dbReference type="Gene3D" id="1.10.287.70">
    <property type="match status" value="1"/>
</dbReference>
<feature type="transmembrane region" description="Helical" evidence="1">
    <location>
        <begin position="131"/>
        <end position="152"/>
    </location>
</feature>
<dbReference type="Pfam" id="PF07885">
    <property type="entry name" value="Ion_trans_2"/>
    <property type="match status" value="1"/>
</dbReference>
<proteinExistence type="predicted"/>
<sequence>MSVSGSTRITAPSWWRRLADLPCAVLLAVQLLGIVVYPFTESDLGRAAFSLFQLLVLFVAVAAVRMTPALNRISVLLGVPSAVLTLVEVFMPDDDVVALLSGVTHAAFYFYLAYALLRYMFADEHVTTDELYATGACFTVVAWAFAYVYAVVQVVWGSGQFLAAKHTGDLSWMEMLFLSFTTMTGTGLSDISPVGSHSRSVVMLEQLAGVYYLALVVARLLGLTLARFRPR</sequence>
<keyword evidence="1" id="KW-0472">Membrane</keyword>
<organism evidence="3 4">
    <name type="scientific">Luteipulveratus flavus</name>
    <dbReference type="NCBI Taxonomy" id="3031728"/>
    <lineage>
        <taxon>Bacteria</taxon>
        <taxon>Bacillati</taxon>
        <taxon>Actinomycetota</taxon>
        <taxon>Actinomycetes</taxon>
        <taxon>Micrococcales</taxon>
        <taxon>Dermacoccaceae</taxon>
        <taxon>Luteipulveratus</taxon>
    </lineage>
</organism>